<dbReference type="PROSITE" id="PS51421">
    <property type="entry name" value="RAS"/>
    <property type="match status" value="1"/>
</dbReference>
<feature type="region of interest" description="Disordered" evidence="4">
    <location>
        <begin position="220"/>
        <end position="263"/>
    </location>
</feature>
<evidence type="ECO:0000256" key="2">
    <source>
        <dbReference type="ARBA" id="ARBA00022741"/>
    </source>
</evidence>
<protein>
    <submittedName>
        <fullName evidence="5">Uncharacterized protein</fullName>
    </submittedName>
</protein>
<organism evidence="5 6">
    <name type="scientific">Nakaseomyces bracarensis</name>
    <dbReference type="NCBI Taxonomy" id="273131"/>
    <lineage>
        <taxon>Eukaryota</taxon>
        <taxon>Fungi</taxon>
        <taxon>Dikarya</taxon>
        <taxon>Ascomycota</taxon>
        <taxon>Saccharomycotina</taxon>
        <taxon>Saccharomycetes</taxon>
        <taxon>Saccharomycetales</taxon>
        <taxon>Saccharomycetaceae</taxon>
        <taxon>Nakaseomyces</taxon>
    </lineage>
</organism>
<dbReference type="SMART" id="SM00175">
    <property type="entry name" value="RAB"/>
    <property type="match status" value="1"/>
</dbReference>
<dbReference type="SMART" id="SM00173">
    <property type="entry name" value="RAS"/>
    <property type="match status" value="1"/>
</dbReference>
<evidence type="ECO:0000256" key="1">
    <source>
        <dbReference type="ARBA" id="ARBA00022481"/>
    </source>
</evidence>
<comment type="caution">
    <text evidence="5">The sequence shown here is derived from an EMBL/GenBank/DDBJ whole genome shotgun (WGS) entry which is preliminary data.</text>
</comment>
<dbReference type="Proteomes" id="UP001623330">
    <property type="component" value="Unassembled WGS sequence"/>
</dbReference>
<accession>A0ABR4NNA1</accession>
<feature type="compositionally biased region" description="Basic and acidic residues" evidence="4">
    <location>
        <begin position="220"/>
        <end position="237"/>
    </location>
</feature>
<dbReference type="SMART" id="SM00174">
    <property type="entry name" value="RHO"/>
    <property type="match status" value="1"/>
</dbReference>
<dbReference type="InterPro" id="IPR027417">
    <property type="entry name" value="P-loop_NTPase"/>
</dbReference>
<dbReference type="PROSITE" id="PS51419">
    <property type="entry name" value="RAB"/>
    <property type="match status" value="1"/>
</dbReference>
<dbReference type="InterPro" id="IPR001806">
    <property type="entry name" value="Small_GTPase"/>
</dbReference>
<dbReference type="EMBL" id="JBEVYD010000012">
    <property type="protein sequence ID" value="KAL3229244.1"/>
    <property type="molecule type" value="Genomic_DNA"/>
</dbReference>
<keyword evidence="2" id="KW-0547">Nucleotide-binding</keyword>
<dbReference type="InterPro" id="IPR005225">
    <property type="entry name" value="Small_GTP-bd"/>
</dbReference>
<evidence type="ECO:0000256" key="4">
    <source>
        <dbReference type="SAM" id="MobiDB-lite"/>
    </source>
</evidence>
<sequence length="285" mass="32598">MKSHKCVVVGESNTGKTSLLMSYTTNTFTSEYNPTLFDEYLTTVQNKETMDTYQVNLWDTPGDDQHGHLRPLTYPQTDVFLACFPANDLRAFNNIKFQWIPELRNYIKNVETLETIPILLVATKSDQSYEITGNGYESDDDSMVLDTLTKELVASQRLMGFVRCSAKTNDGVKDVFNEVAKYFSSKETEISKNNSREQYSFYEKSSNDMVSNQNVVHVRSEPLDSKEDVPERIEKVKASTPVKSVRSKASRPNSSNRQYSKELSEKKLAKIKKWERKKGCICVIL</sequence>
<dbReference type="Gene3D" id="3.40.50.300">
    <property type="entry name" value="P-loop containing nucleotide triphosphate hydrolases"/>
    <property type="match status" value="1"/>
</dbReference>
<keyword evidence="6" id="KW-1185">Reference proteome</keyword>
<keyword evidence="3" id="KW-0342">GTP-binding</keyword>
<evidence type="ECO:0000256" key="3">
    <source>
        <dbReference type="ARBA" id="ARBA00023134"/>
    </source>
</evidence>
<gene>
    <name evidence="5" type="ORF">RNJ44_02331</name>
</gene>
<dbReference type="NCBIfam" id="TIGR00231">
    <property type="entry name" value="small_GTP"/>
    <property type="match status" value="1"/>
</dbReference>
<reference evidence="5 6" key="1">
    <citation type="submission" date="2024-05" db="EMBL/GenBank/DDBJ databases">
        <title>Long read based assembly of the Candida bracarensis genome reveals expanded adhesin content.</title>
        <authorList>
            <person name="Marcet-Houben M."/>
            <person name="Ksiezopolska E."/>
            <person name="Gabaldon T."/>
        </authorList>
    </citation>
    <scope>NUCLEOTIDE SEQUENCE [LARGE SCALE GENOMIC DNA]</scope>
    <source>
        <strain evidence="5 6">CBM6</strain>
    </source>
</reference>
<name>A0ABR4NNA1_9SACH</name>
<dbReference type="PANTHER" id="PTHR24072">
    <property type="entry name" value="RHO FAMILY GTPASE"/>
    <property type="match status" value="1"/>
</dbReference>
<dbReference type="PRINTS" id="PR00449">
    <property type="entry name" value="RASTRNSFRMNG"/>
</dbReference>
<proteinExistence type="predicted"/>
<evidence type="ECO:0000313" key="6">
    <source>
        <dbReference type="Proteomes" id="UP001623330"/>
    </source>
</evidence>
<keyword evidence="1" id="KW-0488">Methylation</keyword>
<dbReference type="CDD" id="cd00157">
    <property type="entry name" value="Rho"/>
    <property type="match status" value="1"/>
</dbReference>
<dbReference type="PROSITE" id="PS51420">
    <property type="entry name" value="RHO"/>
    <property type="match status" value="1"/>
</dbReference>
<evidence type="ECO:0000313" key="5">
    <source>
        <dbReference type="EMBL" id="KAL3229244.1"/>
    </source>
</evidence>
<dbReference type="Pfam" id="PF00071">
    <property type="entry name" value="Ras"/>
    <property type="match status" value="1"/>
</dbReference>
<dbReference type="InterPro" id="IPR003578">
    <property type="entry name" value="Small_GTPase_Rho"/>
</dbReference>
<dbReference type="SUPFAM" id="SSF52540">
    <property type="entry name" value="P-loop containing nucleoside triphosphate hydrolases"/>
    <property type="match status" value="1"/>
</dbReference>